<keyword evidence="3" id="KW-1185">Reference proteome</keyword>
<proteinExistence type="predicted"/>
<dbReference type="EMBL" id="JACEIK010000134">
    <property type="protein sequence ID" value="MCD7450497.1"/>
    <property type="molecule type" value="Genomic_DNA"/>
</dbReference>
<dbReference type="InterPro" id="IPR011013">
    <property type="entry name" value="Gal_mutarotase_sf_dom"/>
</dbReference>
<sequence>MAAAAALLSLSLPKLNATKASASTAPSTITSVPDTLEQKFGRKGIKFSDPGDVPTVVLTVRNGSSVKLQIPNAHVTSYKPKVYWKDDGFEEVLYTLPPPPSSSSSNSRGGIGLVINEILEPNPKGPAAMAKTTAASEWTITDVDSDSIDALQVELSCSRGTLDINYVVSLYPLSMATAVIVKNNGRKPVKLTTAILSHLKSKTRGGTGIQGLRSCTYCTHPPLSSSFEILSPGEAMKTEEPGLFSFGWEPEKKPGIWSIQDVPITVLKHKFSRLYCVPPNEKAKEFYNSIPSKYETIDQGRELFFRIIRMGFEDIYLSSPGSFSEKYGKDYFICTGPASMSVPLVVNPGEEWRGAQVIEHDNL</sequence>
<evidence type="ECO:0000256" key="1">
    <source>
        <dbReference type="SAM" id="SignalP"/>
    </source>
</evidence>
<dbReference type="PANTHER" id="PTHR11122">
    <property type="entry name" value="APOSPORY-ASSOCIATED PROTEIN C-RELATED"/>
    <property type="match status" value="1"/>
</dbReference>
<dbReference type="InterPro" id="IPR014718">
    <property type="entry name" value="GH-type_carb-bd"/>
</dbReference>
<dbReference type="Gene3D" id="2.70.98.10">
    <property type="match status" value="1"/>
</dbReference>
<comment type="caution">
    <text evidence="2">The sequence shown here is derived from an EMBL/GenBank/DDBJ whole genome shotgun (WGS) entry which is preliminary data.</text>
</comment>
<organism evidence="2 3">
    <name type="scientific">Datura stramonium</name>
    <name type="common">Jimsonweed</name>
    <name type="synonym">Common thornapple</name>
    <dbReference type="NCBI Taxonomy" id="4076"/>
    <lineage>
        <taxon>Eukaryota</taxon>
        <taxon>Viridiplantae</taxon>
        <taxon>Streptophyta</taxon>
        <taxon>Embryophyta</taxon>
        <taxon>Tracheophyta</taxon>
        <taxon>Spermatophyta</taxon>
        <taxon>Magnoliopsida</taxon>
        <taxon>eudicotyledons</taxon>
        <taxon>Gunneridae</taxon>
        <taxon>Pentapetalae</taxon>
        <taxon>asterids</taxon>
        <taxon>lamiids</taxon>
        <taxon>Solanales</taxon>
        <taxon>Solanaceae</taxon>
        <taxon>Solanoideae</taxon>
        <taxon>Datureae</taxon>
        <taxon>Datura</taxon>
    </lineage>
</organism>
<dbReference type="SUPFAM" id="SSF74650">
    <property type="entry name" value="Galactose mutarotase-like"/>
    <property type="match status" value="1"/>
</dbReference>
<keyword evidence="1" id="KW-0732">Signal</keyword>
<reference evidence="2 3" key="1">
    <citation type="journal article" date="2021" name="BMC Genomics">
        <title>Datura genome reveals duplications of psychoactive alkaloid biosynthetic genes and high mutation rate following tissue culture.</title>
        <authorList>
            <person name="Rajewski A."/>
            <person name="Carter-House D."/>
            <person name="Stajich J."/>
            <person name="Litt A."/>
        </authorList>
    </citation>
    <scope>NUCLEOTIDE SEQUENCE [LARGE SCALE GENOMIC DNA]</scope>
    <source>
        <strain evidence="2">AR-01</strain>
    </source>
</reference>
<accession>A0ABS8RUT9</accession>
<feature type="chain" id="PRO_5047134753" description="Photosynthetic NDH subcomplex B 2" evidence="1">
    <location>
        <begin position="18"/>
        <end position="363"/>
    </location>
</feature>
<gene>
    <name evidence="2" type="ORF">HAX54_006699</name>
</gene>
<dbReference type="Proteomes" id="UP000823775">
    <property type="component" value="Unassembled WGS sequence"/>
</dbReference>
<feature type="signal peptide" evidence="1">
    <location>
        <begin position="1"/>
        <end position="17"/>
    </location>
</feature>
<dbReference type="PANTHER" id="PTHR11122:SF18">
    <property type="entry name" value="PHOTOSYNTHETIC NDH SUBUNIT OF SUBCOMPLEX B 2, CHLOROPLASTIC"/>
    <property type="match status" value="1"/>
</dbReference>
<evidence type="ECO:0000313" key="2">
    <source>
        <dbReference type="EMBL" id="MCD7450497.1"/>
    </source>
</evidence>
<name>A0ABS8RUT9_DATST</name>
<evidence type="ECO:0008006" key="4">
    <source>
        <dbReference type="Google" id="ProtNLM"/>
    </source>
</evidence>
<protein>
    <recommendedName>
        <fullName evidence="4">Photosynthetic NDH subcomplex B 2</fullName>
    </recommendedName>
</protein>
<evidence type="ECO:0000313" key="3">
    <source>
        <dbReference type="Proteomes" id="UP000823775"/>
    </source>
</evidence>